<dbReference type="GeneID" id="75830076"/>
<feature type="compositionally biased region" description="Polar residues" evidence="1">
    <location>
        <begin position="440"/>
        <end position="451"/>
    </location>
</feature>
<dbReference type="Pfam" id="PF01663">
    <property type="entry name" value="Phosphodiest"/>
    <property type="match status" value="1"/>
</dbReference>
<dbReference type="GO" id="GO:0047429">
    <property type="term" value="F:nucleoside triphosphate diphosphatase activity"/>
    <property type="evidence" value="ECO:0007669"/>
    <property type="project" value="TreeGrafter"/>
</dbReference>
<dbReference type="InterPro" id="IPR002591">
    <property type="entry name" value="Phosphodiest/P_Trfase"/>
</dbReference>
<dbReference type="RefSeq" id="XP_051363422.1">
    <property type="nucleotide sequence ID" value="XM_051505076.1"/>
</dbReference>
<feature type="compositionally biased region" description="Basic and acidic residues" evidence="1">
    <location>
        <begin position="502"/>
        <end position="513"/>
    </location>
</feature>
<accession>A0A9P9Y396</accession>
<gene>
    <name evidence="3" type="ORF">J7T54_003578</name>
</gene>
<dbReference type="SUPFAM" id="SSF53649">
    <property type="entry name" value="Alkaline phosphatase-like"/>
    <property type="match status" value="1"/>
</dbReference>
<dbReference type="Gene3D" id="3.30.1360.180">
    <property type="match status" value="1"/>
</dbReference>
<dbReference type="CDD" id="cd16018">
    <property type="entry name" value="Enpp"/>
    <property type="match status" value="1"/>
</dbReference>
<keyword evidence="2" id="KW-0472">Membrane</keyword>
<evidence type="ECO:0000256" key="1">
    <source>
        <dbReference type="SAM" id="MobiDB-lite"/>
    </source>
</evidence>
<dbReference type="FunFam" id="3.30.1360.180:FF:000003">
    <property type="entry name" value="Type I phosphodiesterase/nucleotide pyrophosphatase family protein"/>
    <property type="match status" value="1"/>
</dbReference>
<evidence type="ECO:0000313" key="3">
    <source>
        <dbReference type="EMBL" id="KAI6782566.1"/>
    </source>
</evidence>
<dbReference type="GO" id="GO:0009141">
    <property type="term" value="P:nucleoside triphosphate metabolic process"/>
    <property type="evidence" value="ECO:0007669"/>
    <property type="project" value="TreeGrafter"/>
</dbReference>
<feature type="transmembrane region" description="Helical" evidence="2">
    <location>
        <begin position="530"/>
        <end position="552"/>
    </location>
</feature>
<dbReference type="OrthoDB" id="415411at2759"/>
<evidence type="ECO:0000313" key="4">
    <source>
        <dbReference type="Proteomes" id="UP001055219"/>
    </source>
</evidence>
<reference evidence="3" key="1">
    <citation type="journal article" date="2021" name="J Fungi (Basel)">
        <title>Genomic and Metabolomic Analyses of the Marine Fungus Emericellopsis cladophorae: Insights into Saltwater Adaptability Mechanisms and Its Biosynthetic Potential.</title>
        <authorList>
            <person name="Goncalves M.F.M."/>
            <person name="Hilario S."/>
            <person name="Van de Peer Y."/>
            <person name="Esteves A.C."/>
            <person name="Alves A."/>
        </authorList>
    </citation>
    <scope>NUCLEOTIDE SEQUENCE</scope>
    <source>
        <strain evidence="3">MUM 19.33</strain>
    </source>
</reference>
<dbReference type="InterPro" id="IPR017850">
    <property type="entry name" value="Alkaline_phosphatase_core_sf"/>
</dbReference>
<dbReference type="Proteomes" id="UP001055219">
    <property type="component" value="Unassembled WGS sequence"/>
</dbReference>
<keyword evidence="4" id="KW-1185">Reference proteome</keyword>
<dbReference type="PANTHER" id="PTHR10151">
    <property type="entry name" value="ECTONUCLEOTIDE PYROPHOSPHATASE/PHOSPHODIESTERASE"/>
    <property type="match status" value="1"/>
</dbReference>
<name>A0A9P9Y396_9HYPO</name>
<dbReference type="EMBL" id="JAGIXG020000012">
    <property type="protein sequence ID" value="KAI6782566.1"/>
    <property type="molecule type" value="Genomic_DNA"/>
</dbReference>
<feature type="region of interest" description="Disordered" evidence="1">
    <location>
        <begin position="350"/>
        <end position="395"/>
    </location>
</feature>
<feature type="region of interest" description="Disordered" evidence="1">
    <location>
        <begin position="410"/>
        <end position="513"/>
    </location>
</feature>
<reference evidence="3" key="2">
    <citation type="submission" date="2022-07" db="EMBL/GenBank/DDBJ databases">
        <authorList>
            <person name="Goncalves M.F.M."/>
            <person name="Hilario S."/>
            <person name="Van De Peer Y."/>
            <person name="Esteves A.C."/>
            <person name="Alves A."/>
        </authorList>
    </citation>
    <scope>NUCLEOTIDE SEQUENCE</scope>
    <source>
        <strain evidence="3">MUM 19.33</strain>
    </source>
</reference>
<keyword evidence="2" id="KW-0812">Transmembrane</keyword>
<dbReference type="Gene3D" id="3.40.720.10">
    <property type="entry name" value="Alkaline Phosphatase, subunit A"/>
    <property type="match status" value="1"/>
</dbReference>
<dbReference type="AlphaFoldDB" id="A0A9P9Y396"/>
<sequence length="1086" mass="121731">MGASIIPPSPIASPRTSLPEYSCDLVYQPSTLAAPARKELGPLPEGARRKLQYPIQLVKTVPRMMVEELQTPWCHPKLYDDEMPRAMQDAYSCCAMYLSKNRVNTPLILRNIDSKVNELLAQPDPTTPLASLAHTQALLLYHIIRIFDGDISSRAEAERTQNALEDSALNLVVHVDHVDPLAGKETRLRLFPMAPTIAFWKSWIFSESARRTLLFTMFLLQAYRILAGLPVAPCDGKLGLSHSFTLSAPLWHADSAVDFAQQWERTGHFVIRNGGIDVIVREATAEDVDFFGRVILTSVLGVDEAEGWFAMQLALTTWDTRASSLIQLELGKPPAIMSFSRLRTDVPRANEDGGSLLSPNGYDDDASSVHSRSEQDTDSDDDQLQARARNSRELRARDRMVLMEDEEIEGLVTDTRKKQERSRRGSGLNVPNPLRMIQRRGSNASLNSSTDDLNDVKRQTRRARRKQKKERLTESAQHGEDGELMYEMEEGGMKEGSSTGDSSEREDSDQIDRRRMGLVTDARERKGRSWWRWLFIHSLIAIGFAILVLMAWKLSRNRKSLAKQDFVSNGTALFAPTTIIISLDGFRADFLQRDITPTLNAFIKEGVSPKYMLPSFPSVTFPNHYTLATGLYPESHGVVGNTFWDPELSAEFYYTDPARSLDPKWWGGEPFWVTAERQGIRTAVHMWPGSEAGILDVAPSFLDKFNGKESLENKVARIFELLDKPGKEDKAAMVAEMRPQVVAAYVPNVDSHGHKYGPNSTEIMETIGKADTMLEKIFHGLEDRNLTDIVNVIVVSDHGMATTDTSRLIQLEDLIDTSKIEHIDGWPLYGLRPYKPEDLNPLYDQLVEKAKSSENYEVYLRDENMPERYHFSKNDRIAPLWIVPKTGWAIVTKEEFDVEKAKADGTVYHPRGLHGYDHEHPLMRAIFVGRGPAFPHPANSEIEVFQNIEVYNMLCDSVGMEPKPNNGTLRLPLKPVGTHKPEDTPEVPEDPVPQTPTAAEATEEPRPTVHGEASPSPGPSDQKGDDGEGGNEEEEDEDKTDDNDGDTNNDQDKDTGGSEKGEDGIEGLWHWFTDTVGDVWDSITGS</sequence>
<dbReference type="GO" id="GO:0017111">
    <property type="term" value="F:ribonucleoside triphosphate phosphatase activity"/>
    <property type="evidence" value="ECO:0007669"/>
    <property type="project" value="TreeGrafter"/>
</dbReference>
<feature type="compositionally biased region" description="Basic residues" evidence="1">
    <location>
        <begin position="459"/>
        <end position="469"/>
    </location>
</feature>
<feature type="compositionally biased region" description="Basic and acidic residues" evidence="1">
    <location>
        <begin position="1050"/>
        <end position="1063"/>
    </location>
</feature>
<proteinExistence type="predicted"/>
<organism evidence="3 4">
    <name type="scientific">Emericellopsis cladophorae</name>
    <dbReference type="NCBI Taxonomy" id="2686198"/>
    <lineage>
        <taxon>Eukaryota</taxon>
        <taxon>Fungi</taxon>
        <taxon>Dikarya</taxon>
        <taxon>Ascomycota</taxon>
        <taxon>Pezizomycotina</taxon>
        <taxon>Sordariomycetes</taxon>
        <taxon>Hypocreomycetidae</taxon>
        <taxon>Hypocreales</taxon>
        <taxon>Bionectriaceae</taxon>
        <taxon>Emericellopsis</taxon>
    </lineage>
</organism>
<feature type="compositionally biased region" description="Basic and acidic residues" evidence="1">
    <location>
        <begin position="470"/>
        <end position="481"/>
    </location>
</feature>
<protein>
    <submittedName>
        <fullName evidence="3">Uncharacterized protein</fullName>
    </submittedName>
</protein>
<keyword evidence="2" id="KW-1133">Transmembrane helix</keyword>
<dbReference type="PANTHER" id="PTHR10151:SF120">
    <property type="entry name" value="BIS(5'-ADENOSYL)-TRIPHOSPHATASE"/>
    <property type="match status" value="1"/>
</dbReference>
<feature type="region of interest" description="Disordered" evidence="1">
    <location>
        <begin position="965"/>
        <end position="1069"/>
    </location>
</feature>
<evidence type="ECO:0000256" key="2">
    <source>
        <dbReference type="SAM" id="Phobius"/>
    </source>
</evidence>
<feature type="compositionally biased region" description="Acidic residues" evidence="1">
    <location>
        <begin position="1027"/>
        <end position="1049"/>
    </location>
</feature>
<comment type="caution">
    <text evidence="3">The sequence shown here is derived from an EMBL/GenBank/DDBJ whole genome shotgun (WGS) entry which is preliminary data.</text>
</comment>